<accession>A0AAW2DE19</accession>
<keyword evidence="5 6" id="KW-0472">Membrane</keyword>
<evidence type="ECO:0000256" key="5">
    <source>
        <dbReference type="ARBA" id="ARBA00023136"/>
    </source>
</evidence>
<dbReference type="InterPro" id="IPR050307">
    <property type="entry name" value="Sterol_Desaturase_Related"/>
</dbReference>
<organism evidence="9 10">
    <name type="scientific">Lithocarpus litseifolius</name>
    <dbReference type="NCBI Taxonomy" id="425828"/>
    <lineage>
        <taxon>Eukaryota</taxon>
        <taxon>Viridiplantae</taxon>
        <taxon>Streptophyta</taxon>
        <taxon>Embryophyta</taxon>
        <taxon>Tracheophyta</taxon>
        <taxon>Spermatophyta</taxon>
        <taxon>Magnoliopsida</taxon>
        <taxon>eudicotyledons</taxon>
        <taxon>Gunneridae</taxon>
        <taxon>Pentapetalae</taxon>
        <taxon>rosids</taxon>
        <taxon>fabids</taxon>
        <taxon>Fagales</taxon>
        <taxon>Fagaceae</taxon>
        <taxon>Lithocarpus</taxon>
    </lineage>
</organism>
<dbReference type="GO" id="GO:0016491">
    <property type="term" value="F:oxidoreductase activity"/>
    <property type="evidence" value="ECO:0007669"/>
    <property type="project" value="InterPro"/>
</dbReference>
<name>A0AAW2DE19_9ROSI</name>
<dbReference type="PANTHER" id="PTHR11863">
    <property type="entry name" value="STEROL DESATURASE"/>
    <property type="match status" value="1"/>
</dbReference>
<dbReference type="Proteomes" id="UP001459277">
    <property type="component" value="Unassembled WGS sequence"/>
</dbReference>
<dbReference type="InterPro" id="IPR006694">
    <property type="entry name" value="Fatty_acid_hydroxylase"/>
</dbReference>
<dbReference type="InterPro" id="IPR021940">
    <property type="entry name" value="CER1-like_C"/>
</dbReference>
<keyword evidence="3 6" id="KW-0812">Transmembrane</keyword>
<feature type="transmembrane region" description="Helical" evidence="6">
    <location>
        <begin position="183"/>
        <end position="212"/>
    </location>
</feature>
<evidence type="ECO:0000259" key="7">
    <source>
        <dbReference type="Pfam" id="PF04116"/>
    </source>
</evidence>
<sequence>MATKPGILTDWPWKPLGSFKYVILVPWVVHSTYSMIVKGEGETDLAYFLTFPFLLVRMIHNQIWISISRYQTAKGKNRIVDKSIEFEQVDRERNWDDQILLNGIIFYIAYMTIPQSHNLPLWRTNGVVITSLLHAGPVEFLYYWFHRALHHHYLYSRYHSHHHSSIVTEPITSVIHPFAEHMVYFMLFSIPMLTTVFTGTGSLVSLTGYILYIDVMNNMGHCNFELIPKKLFSIFPPLKYVMYTPSFHSLHHTQFRTNYSLFMPIYDYVYGTMDKSTDAVYETSLERPEESPKVLHLTHLTTLDSIYYLRLGFATLASKPHTSKWYLWLMWPMTSWSLIITWIYGNTFVAEANTFEKLKWQSWVVPRYTIQYMLQWPREAINSMIERAILDAEMKGVKVLSLGLLNQASKFKLLFAYECRRYISSSHTHGEELNRNGELYIQRYPQLKLNLVDGSSLVVAVVLNSIPKGTTQVLLRGKLTKVAYAIANTLCERDIKVATVYKDEYEKLHLRLTTKLKSNLILSTSYAQKTWLVGDGWTEKEQLKASKGTLFIPFSQFPPKKMSKDCFYHSTPAMITPKSFTNIHSCENWLPRRVMSAWRIAGILHGLEGWNVHECGDSMFNIEEIWQTSLRHGFRPLTMPN</sequence>
<dbReference type="AlphaFoldDB" id="A0AAW2DE19"/>
<evidence type="ECO:0000256" key="1">
    <source>
        <dbReference type="ARBA" id="ARBA00004141"/>
    </source>
</evidence>
<comment type="similarity">
    <text evidence="2">Belongs to the sterol desaturase family.</text>
</comment>
<feature type="domain" description="Very-long-chain aldehyde decarbonylase CER1-like C-terminal" evidence="8">
    <location>
        <begin position="473"/>
        <end position="636"/>
    </location>
</feature>
<evidence type="ECO:0008006" key="11">
    <source>
        <dbReference type="Google" id="ProtNLM"/>
    </source>
</evidence>
<evidence type="ECO:0000259" key="8">
    <source>
        <dbReference type="Pfam" id="PF12076"/>
    </source>
</evidence>
<dbReference type="Pfam" id="PF04116">
    <property type="entry name" value="FA_hydroxylase"/>
    <property type="match status" value="1"/>
</dbReference>
<feature type="transmembrane region" description="Helical" evidence="6">
    <location>
        <begin position="325"/>
        <end position="345"/>
    </location>
</feature>
<evidence type="ECO:0000256" key="2">
    <source>
        <dbReference type="ARBA" id="ARBA00009324"/>
    </source>
</evidence>
<feature type="domain" description="Fatty acid hydroxylase" evidence="7">
    <location>
        <begin position="137"/>
        <end position="272"/>
    </location>
</feature>
<protein>
    <recommendedName>
        <fullName evidence="11">Protein ECERIFERUM 1-like</fullName>
    </recommendedName>
</protein>
<proteinExistence type="inferred from homology"/>
<dbReference type="GO" id="GO:0005506">
    <property type="term" value="F:iron ion binding"/>
    <property type="evidence" value="ECO:0007669"/>
    <property type="project" value="InterPro"/>
</dbReference>
<gene>
    <name evidence="9" type="ORF">SO802_008937</name>
</gene>
<dbReference type="EMBL" id="JAZDWU010000003">
    <property type="protein sequence ID" value="KAL0007435.1"/>
    <property type="molecule type" value="Genomic_DNA"/>
</dbReference>
<dbReference type="GO" id="GO:0008610">
    <property type="term" value="P:lipid biosynthetic process"/>
    <property type="evidence" value="ECO:0007669"/>
    <property type="project" value="InterPro"/>
</dbReference>
<dbReference type="Pfam" id="PF12076">
    <property type="entry name" value="CER1-like_C"/>
    <property type="match status" value="1"/>
</dbReference>
<evidence type="ECO:0000313" key="9">
    <source>
        <dbReference type="EMBL" id="KAL0007435.1"/>
    </source>
</evidence>
<keyword evidence="4 6" id="KW-1133">Transmembrane helix</keyword>
<evidence type="ECO:0000256" key="3">
    <source>
        <dbReference type="ARBA" id="ARBA00022692"/>
    </source>
</evidence>
<dbReference type="GO" id="GO:0016020">
    <property type="term" value="C:membrane"/>
    <property type="evidence" value="ECO:0007669"/>
    <property type="project" value="UniProtKB-SubCell"/>
</dbReference>
<reference evidence="9 10" key="1">
    <citation type="submission" date="2024-01" db="EMBL/GenBank/DDBJ databases">
        <title>A telomere-to-telomere, gap-free genome of sweet tea (Lithocarpus litseifolius).</title>
        <authorList>
            <person name="Zhou J."/>
        </authorList>
    </citation>
    <scope>NUCLEOTIDE SEQUENCE [LARGE SCALE GENOMIC DNA]</scope>
    <source>
        <strain evidence="9">Zhou-2022a</strain>
        <tissue evidence="9">Leaf</tissue>
    </source>
</reference>
<comment type="subcellular location">
    <subcellularLocation>
        <location evidence="1">Membrane</location>
        <topology evidence="1">Multi-pass membrane protein</topology>
    </subcellularLocation>
</comment>
<evidence type="ECO:0000256" key="6">
    <source>
        <dbReference type="SAM" id="Phobius"/>
    </source>
</evidence>
<comment type="caution">
    <text evidence="9">The sequence shown here is derived from an EMBL/GenBank/DDBJ whole genome shotgun (WGS) entry which is preliminary data.</text>
</comment>
<keyword evidence="10" id="KW-1185">Reference proteome</keyword>
<evidence type="ECO:0000313" key="10">
    <source>
        <dbReference type="Proteomes" id="UP001459277"/>
    </source>
</evidence>
<evidence type="ECO:0000256" key="4">
    <source>
        <dbReference type="ARBA" id="ARBA00022989"/>
    </source>
</evidence>